<evidence type="ECO:0000313" key="3">
    <source>
        <dbReference type="EMBL" id="VUC29997.1"/>
    </source>
</evidence>
<protein>
    <recommendedName>
        <fullName evidence="2">FAD dependent oxidoreductase domain-containing protein</fullName>
    </recommendedName>
</protein>
<dbReference type="InterPro" id="IPR036188">
    <property type="entry name" value="FAD/NAD-bd_sf"/>
</dbReference>
<evidence type="ECO:0000259" key="2">
    <source>
        <dbReference type="Pfam" id="PF01266"/>
    </source>
</evidence>
<organism evidence="3 4">
    <name type="scientific">Bionectria ochroleuca</name>
    <name type="common">Gliocladium roseum</name>
    <dbReference type="NCBI Taxonomy" id="29856"/>
    <lineage>
        <taxon>Eukaryota</taxon>
        <taxon>Fungi</taxon>
        <taxon>Dikarya</taxon>
        <taxon>Ascomycota</taxon>
        <taxon>Pezizomycotina</taxon>
        <taxon>Sordariomycetes</taxon>
        <taxon>Hypocreomycetidae</taxon>
        <taxon>Hypocreales</taxon>
        <taxon>Bionectriaceae</taxon>
        <taxon>Clonostachys</taxon>
    </lineage>
</organism>
<evidence type="ECO:0000313" key="4">
    <source>
        <dbReference type="Proteomes" id="UP000766486"/>
    </source>
</evidence>
<feature type="domain" description="FAD dependent oxidoreductase" evidence="2">
    <location>
        <begin position="62"/>
        <end position="440"/>
    </location>
</feature>
<gene>
    <name evidence="3" type="ORF">CLO192961_LOCUS273320</name>
</gene>
<dbReference type="EMBL" id="CABFNS010000812">
    <property type="protein sequence ID" value="VUC29997.1"/>
    <property type="molecule type" value="Genomic_DNA"/>
</dbReference>
<sequence length="474" mass="52111">MASTTTQALPVREASPSRLWPEGKGPLPANPLPSDHTLPFWRTELHELDTHRSTPELPETCDILIIGSGYSGASTAWHLVESYGDEPLPKIVMVEAREACSGATARNGGHVKPIVYFAYGRQERIYGHEVANQIAEFQLSHVLAVKDLVEKENIDCDFHLTRAVDVFTDQAYADKITAIFNTMKSRGASVLRQVEYVGPKDAEQISGVKGAKCAFTFPAAHLWPYKLVMHLLSRVVSKGVNLQTRTPVTSVSETPDEDGAWAVTTSRGIIKAKKVVFATNAYTAYIAPQYSDRIVPCRGICSRIICPGPDRAPHLPNSYSLRAGPANSDYFVSRADGSIIVGGAKPYVAEKKENWYNVVDDGKIVEPARQYFDGYMQRNFRGWEKTGAHTDRVWSGVQGYTTDLASHVGQVPGKKGQYIIAGFNGHGMPEILLTSKAIASMVKDDKTYEENGLPMVFKTTQGRLDDARNHIALG</sequence>
<feature type="region of interest" description="Disordered" evidence="1">
    <location>
        <begin position="1"/>
        <end position="33"/>
    </location>
</feature>
<proteinExistence type="predicted"/>
<dbReference type="SUPFAM" id="SSF51905">
    <property type="entry name" value="FAD/NAD(P)-binding domain"/>
    <property type="match status" value="1"/>
</dbReference>
<dbReference type="PANTHER" id="PTHR13847:SF279">
    <property type="entry name" value="FAD DEPENDENT OXIDOREDUCTASE DOMAIN-CONTAINING PROTEIN-RELATED"/>
    <property type="match status" value="1"/>
</dbReference>
<dbReference type="PANTHER" id="PTHR13847">
    <property type="entry name" value="SARCOSINE DEHYDROGENASE-RELATED"/>
    <property type="match status" value="1"/>
</dbReference>
<dbReference type="Pfam" id="PF01266">
    <property type="entry name" value="DAO"/>
    <property type="match status" value="1"/>
</dbReference>
<comment type="caution">
    <text evidence="3">The sequence shown here is derived from an EMBL/GenBank/DDBJ whole genome shotgun (WGS) entry which is preliminary data.</text>
</comment>
<name>A0ABY6UFQ5_BIOOC</name>
<dbReference type="Gene3D" id="3.50.50.60">
    <property type="entry name" value="FAD/NAD(P)-binding domain"/>
    <property type="match status" value="1"/>
</dbReference>
<dbReference type="Gene3D" id="3.30.9.10">
    <property type="entry name" value="D-Amino Acid Oxidase, subunit A, domain 2"/>
    <property type="match status" value="1"/>
</dbReference>
<dbReference type="Proteomes" id="UP000766486">
    <property type="component" value="Unassembled WGS sequence"/>
</dbReference>
<evidence type="ECO:0000256" key="1">
    <source>
        <dbReference type="SAM" id="MobiDB-lite"/>
    </source>
</evidence>
<keyword evidence="4" id="KW-1185">Reference proteome</keyword>
<dbReference type="InterPro" id="IPR006076">
    <property type="entry name" value="FAD-dep_OxRdtase"/>
</dbReference>
<reference evidence="3 4" key="1">
    <citation type="submission" date="2019-06" db="EMBL/GenBank/DDBJ databases">
        <authorList>
            <person name="Broberg M."/>
        </authorList>
    </citation>
    <scope>NUCLEOTIDE SEQUENCE [LARGE SCALE GENOMIC DNA]</scope>
</reference>
<accession>A0ABY6UFQ5</accession>